<reference evidence="6" key="1">
    <citation type="submission" date="2025-08" db="UniProtKB">
        <authorList>
            <consortium name="Ensembl"/>
        </authorList>
    </citation>
    <scope>IDENTIFICATION</scope>
</reference>
<dbReference type="InterPro" id="IPR036259">
    <property type="entry name" value="MFS_trans_sf"/>
</dbReference>
<keyword evidence="4 5" id="KW-0472">Membrane</keyword>
<dbReference type="GO" id="GO:0070837">
    <property type="term" value="P:dehydroascorbic acid transport"/>
    <property type="evidence" value="ECO:0007669"/>
    <property type="project" value="TreeGrafter"/>
</dbReference>
<dbReference type="AlphaFoldDB" id="A0A8C5IT29"/>
<dbReference type="InterPro" id="IPR005828">
    <property type="entry name" value="MFS_sugar_transport-like"/>
</dbReference>
<proteinExistence type="predicted"/>
<dbReference type="InterPro" id="IPR045263">
    <property type="entry name" value="GLUT"/>
</dbReference>
<protein>
    <submittedName>
        <fullName evidence="6">Uncharacterized protein</fullName>
    </submittedName>
</protein>
<feature type="transmembrane region" description="Helical" evidence="5">
    <location>
        <begin position="12"/>
        <end position="30"/>
    </location>
</feature>
<evidence type="ECO:0000313" key="6">
    <source>
        <dbReference type="Ensembl" id="ENSJHYP00000008599.1"/>
    </source>
</evidence>
<dbReference type="GO" id="GO:0055056">
    <property type="term" value="F:D-glucose transmembrane transporter activity"/>
    <property type="evidence" value="ECO:0007669"/>
    <property type="project" value="TreeGrafter"/>
</dbReference>
<dbReference type="PANTHER" id="PTHR23503">
    <property type="entry name" value="SOLUTE CARRIER FAMILY 2"/>
    <property type="match status" value="1"/>
</dbReference>
<keyword evidence="3 5" id="KW-1133">Transmembrane helix</keyword>
<dbReference type="GO" id="GO:0005886">
    <property type="term" value="C:plasma membrane"/>
    <property type="evidence" value="ECO:0007669"/>
    <property type="project" value="TreeGrafter"/>
</dbReference>
<sequence>MDKLQRLLQNKILILTICAAGIGGTFQYGYNISIINAPASYIQVFMNTTWLERMGVPLESNMVLLLWSFTVSAYPLGGLAGAVAAGPMAIMLGRELLGGEESWPFLLASNVVPALIQLTALPWFPESPRYLLIDRGDKESCISGEFRVTISSCETWAPTFLEWCHKFYM</sequence>
<dbReference type="Gene3D" id="1.20.1250.20">
    <property type="entry name" value="MFS general substrate transporter like domains"/>
    <property type="match status" value="2"/>
</dbReference>
<evidence type="ECO:0000256" key="4">
    <source>
        <dbReference type="ARBA" id="ARBA00023136"/>
    </source>
</evidence>
<comment type="subcellular location">
    <subcellularLocation>
        <location evidence="1">Membrane</location>
        <topology evidence="1">Multi-pass membrane protein</topology>
    </subcellularLocation>
</comment>
<dbReference type="SUPFAM" id="SSF103473">
    <property type="entry name" value="MFS general substrate transporter"/>
    <property type="match status" value="1"/>
</dbReference>
<evidence type="ECO:0000313" key="7">
    <source>
        <dbReference type="Proteomes" id="UP000694408"/>
    </source>
</evidence>
<evidence type="ECO:0000256" key="3">
    <source>
        <dbReference type="ARBA" id="ARBA00022989"/>
    </source>
</evidence>
<name>A0A8C5IT29_JUNHY</name>
<evidence type="ECO:0000256" key="1">
    <source>
        <dbReference type="ARBA" id="ARBA00004141"/>
    </source>
</evidence>
<dbReference type="Ensembl" id="ENSJHYT00000010443.1">
    <property type="protein sequence ID" value="ENSJHYP00000008599.1"/>
    <property type="gene ID" value="ENSJHYG00000006815.1"/>
</dbReference>
<dbReference type="PANTHER" id="PTHR23503:SF22">
    <property type="entry name" value="SOLUTE CARRIER FAMILY 2, FACILITATED GLUCOSE TRANSPORTER MEMBER 11"/>
    <property type="match status" value="1"/>
</dbReference>
<dbReference type="GO" id="GO:0046323">
    <property type="term" value="P:D-glucose import"/>
    <property type="evidence" value="ECO:0007669"/>
    <property type="project" value="TreeGrafter"/>
</dbReference>
<evidence type="ECO:0000256" key="2">
    <source>
        <dbReference type="ARBA" id="ARBA00022692"/>
    </source>
</evidence>
<reference evidence="6" key="2">
    <citation type="submission" date="2025-09" db="UniProtKB">
        <authorList>
            <consortium name="Ensembl"/>
        </authorList>
    </citation>
    <scope>IDENTIFICATION</scope>
</reference>
<accession>A0A8C5IT29</accession>
<organism evidence="6 7">
    <name type="scientific">Junco hyemalis</name>
    <name type="common">Dark-eyed junco</name>
    <dbReference type="NCBI Taxonomy" id="40217"/>
    <lineage>
        <taxon>Eukaryota</taxon>
        <taxon>Metazoa</taxon>
        <taxon>Chordata</taxon>
        <taxon>Craniata</taxon>
        <taxon>Vertebrata</taxon>
        <taxon>Euteleostomi</taxon>
        <taxon>Archelosauria</taxon>
        <taxon>Archosauria</taxon>
        <taxon>Dinosauria</taxon>
        <taxon>Saurischia</taxon>
        <taxon>Theropoda</taxon>
        <taxon>Coelurosauria</taxon>
        <taxon>Aves</taxon>
        <taxon>Neognathae</taxon>
        <taxon>Neoaves</taxon>
        <taxon>Telluraves</taxon>
        <taxon>Australaves</taxon>
        <taxon>Passeriformes</taxon>
        <taxon>Passerellidae</taxon>
        <taxon>Junco</taxon>
    </lineage>
</organism>
<feature type="transmembrane region" description="Helical" evidence="5">
    <location>
        <begin position="64"/>
        <end position="93"/>
    </location>
</feature>
<dbReference type="Proteomes" id="UP000694408">
    <property type="component" value="Unplaced"/>
</dbReference>
<keyword evidence="7" id="KW-1185">Reference proteome</keyword>
<keyword evidence="2 5" id="KW-0812">Transmembrane</keyword>
<evidence type="ECO:0000256" key="5">
    <source>
        <dbReference type="SAM" id="Phobius"/>
    </source>
</evidence>
<dbReference type="Pfam" id="PF00083">
    <property type="entry name" value="Sugar_tr"/>
    <property type="match status" value="2"/>
</dbReference>